<sequence length="303" mass="33926">MQMSKAYEMTMNHLLLVQKENYDLRAAHEKDKQKRKRSKKQISIEQGITREEAQALVQGQVEASHAVTTTPAAPVDPELPASQPVFLPSLIIFSLSALAPASSYIDHYITKNRPDPPSDPPHGYKSVIDVIAERMKTLNYHIDDYHGGPATFLLTGPREIIQAIKDGIQKFRRQVSLDEHDANLLVAYIEKTLKPPVQWVIEALIEKEKPLVARGFRSQVLQSLQNMKNPVEQLRDIISRKIIQSAQKQYFTKEFNNITIKVIQQGIDAFDNFIHCVTIPTMPPGGAIATNNSPAVPTFTGAA</sequence>
<proteinExistence type="predicted"/>
<organism evidence="1 2">
    <name type="scientific">Talaromyces marneffei (strain ATCC 18224 / CBS 334.59 / QM 7333)</name>
    <name type="common">Penicillium marneffei</name>
    <dbReference type="NCBI Taxonomy" id="441960"/>
    <lineage>
        <taxon>Eukaryota</taxon>
        <taxon>Fungi</taxon>
        <taxon>Dikarya</taxon>
        <taxon>Ascomycota</taxon>
        <taxon>Pezizomycotina</taxon>
        <taxon>Eurotiomycetes</taxon>
        <taxon>Eurotiomycetidae</taxon>
        <taxon>Eurotiales</taxon>
        <taxon>Trichocomaceae</taxon>
        <taxon>Talaromyces</taxon>
        <taxon>Talaromyces sect. Talaromyces</taxon>
    </lineage>
</organism>
<dbReference type="HOGENOM" id="CLU_082204_0_0_1"/>
<evidence type="ECO:0000313" key="1">
    <source>
        <dbReference type="EMBL" id="EEA21276.1"/>
    </source>
</evidence>
<evidence type="ECO:0000313" key="2">
    <source>
        <dbReference type="Proteomes" id="UP000001294"/>
    </source>
</evidence>
<evidence type="ECO:0008006" key="3">
    <source>
        <dbReference type="Google" id="ProtNLM"/>
    </source>
</evidence>
<dbReference type="PANTHER" id="PTHR38123">
    <property type="entry name" value="CELL WALL SERINE-THREONINE-RICH GALACTOMANNOPROTEIN MP1 (AFU_ORTHOLOGUE AFUA_4G03240)"/>
    <property type="match status" value="1"/>
</dbReference>
<dbReference type="GO" id="GO:0005576">
    <property type="term" value="C:extracellular region"/>
    <property type="evidence" value="ECO:0007669"/>
    <property type="project" value="TreeGrafter"/>
</dbReference>
<gene>
    <name evidence="1" type="ORF">PMAA_050890</name>
</gene>
<reference evidence="2" key="1">
    <citation type="journal article" date="2015" name="Genome Announc.">
        <title>Genome sequence of the AIDS-associated pathogen Penicillium marneffei (ATCC18224) and its near taxonomic relative Talaromyces stipitatus (ATCC10500).</title>
        <authorList>
            <person name="Nierman W.C."/>
            <person name="Fedorova-Abrams N.D."/>
            <person name="Andrianopoulos A."/>
        </authorList>
    </citation>
    <scope>NUCLEOTIDE SEQUENCE [LARGE SCALE GENOMIC DNA]</scope>
    <source>
        <strain evidence="2">ATCC 18224 / CBS 334.59 / QM 7333</strain>
    </source>
</reference>
<keyword evidence="2" id="KW-1185">Reference proteome</keyword>
<accession>B6QMM0</accession>
<dbReference type="AlphaFoldDB" id="B6QMM0"/>
<dbReference type="Pfam" id="PF12296">
    <property type="entry name" value="HsbA"/>
    <property type="match status" value="1"/>
</dbReference>
<dbReference type="Gene3D" id="1.20.1280.140">
    <property type="match status" value="1"/>
</dbReference>
<dbReference type="EMBL" id="DS995903">
    <property type="protein sequence ID" value="EEA21276.1"/>
    <property type="molecule type" value="Genomic_DNA"/>
</dbReference>
<protein>
    <recommendedName>
        <fullName evidence="3">Mp1p-like protein 7</fullName>
    </recommendedName>
</protein>
<dbReference type="InterPro" id="IPR021054">
    <property type="entry name" value="Cell_wall_mannoprotein_1"/>
</dbReference>
<dbReference type="Gene3D" id="6.10.140.790">
    <property type="match status" value="1"/>
</dbReference>
<dbReference type="PANTHER" id="PTHR38123:SF6">
    <property type="entry name" value="CELL WALL SERINE-THREONINE-RICH GALACTOMANNOPROTEIN MP1 (AFU_ORTHOLOGUE AFUA_4G03240)"/>
    <property type="match status" value="1"/>
</dbReference>
<dbReference type="Proteomes" id="UP000001294">
    <property type="component" value="Unassembled WGS sequence"/>
</dbReference>
<dbReference type="VEuPathDB" id="FungiDB:PMAA_050890"/>
<name>B6QMM0_TALMQ</name>
<dbReference type="PhylomeDB" id="B6QMM0"/>